<comment type="caution">
    <text evidence="1">The sequence shown here is derived from an EMBL/GenBank/DDBJ whole genome shotgun (WGS) entry which is preliminary data.</text>
</comment>
<evidence type="ECO:0000313" key="1">
    <source>
        <dbReference type="EMBL" id="CAG8721913.1"/>
    </source>
</evidence>
<evidence type="ECO:0000313" key="2">
    <source>
        <dbReference type="Proteomes" id="UP000789342"/>
    </source>
</evidence>
<accession>A0A9N9ND62</accession>
<proteinExistence type="predicted"/>
<sequence>MEKSCFLFDESDEEDIIESIDESGLGKEVTLPALKDSKKKID</sequence>
<dbReference type="Proteomes" id="UP000789342">
    <property type="component" value="Unassembled WGS sequence"/>
</dbReference>
<reference evidence="1" key="1">
    <citation type="submission" date="2021-06" db="EMBL/GenBank/DDBJ databases">
        <authorList>
            <person name="Kallberg Y."/>
            <person name="Tangrot J."/>
            <person name="Rosling A."/>
        </authorList>
    </citation>
    <scope>NUCLEOTIDE SEQUENCE</scope>
    <source>
        <strain evidence="1">CL551</strain>
    </source>
</reference>
<organism evidence="1 2">
    <name type="scientific">Acaulospora morrowiae</name>
    <dbReference type="NCBI Taxonomy" id="94023"/>
    <lineage>
        <taxon>Eukaryota</taxon>
        <taxon>Fungi</taxon>
        <taxon>Fungi incertae sedis</taxon>
        <taxon>Mucoromycota</taxon>
        <taxon>Glomeromycotina</taxon>
        <taxon>Glomeromycetes</taxon>
        <taxon>Diversisporales</taxon>
        <taxon>Acaulosporaceae</taxon>
        <taxon>Acaulospora</taxon>
    </lineage>
</organism>
<gene>
    <name evidence="1" type="ORF">AMORRO_LOCUS13395</name>
</gene>
<dbReference type="EMBL" id="CAJVPV010022809">
    <property type="protein sequence ID" value="CAG8721913.1"/>
    <property type="molecule type" value="Genomic_DNA"/>
</dbReference>
<keyword evidence="2" id="KW-1185">Reference proteome</keyword>
<dbReference type="AlphaFoldDB" id="A0A9N9ND62"/>
<name>A0A9N9ND62_9GLOM</name>
<feature type="non-terminal residue" evidence="1">
    <location>
        <position position="42"/>
    </location>
</feature>
<protein>
    <submittedName>
        <fullName evidence="1">18646_t:CDS:1</fullName>
    </submittedName>
</protein>